<reference evidence="6" key="1">
    <citation type="submission" date="2020-11" db="EMBL/GenBank/DDBJ databases">
        <authorList>
            <person name="Tran Van P."/>
        </authorList>
    </citation>
    <scope>NUCLEOTIDE SEQUENCE</scope>
</reference>
<dbReference type="SUPFAM" id="SSF50978">
    <property type="entry name" value="WD40 repeat-like"/>
    <property type="match status" value="1"/>
</dbReference>
<evidence type="ECO:0000259" key="5">
    <source>
        <dbReference type="Pfam" id="PF23387"/>
    </source>
</evidence>
<gene>
    <name evidence="6" type="ORF">CTOB1V02_LOCUS8106</name>
</gene>
<accession>A0A7R8WEL9</accession>
<dbReference type="PROSITE" id="PS50294">
    <property type="entry name" value="WD_REPEATS_REGION"/>
    <property type="match status" value="2"/>
</dbReference>
<dbReference type="Pfam" id="PF00400">
    <property type="entry name" value="WD40"/>
    <property type="match status" value="2"/>
</dbReference>
<evidence type="ECO:0000313" key="6">
    <source>
        <dbReference type="EMBL" id="CAD7230244.1"/>
    </source>
</evidence>
<comment type="subcellular location">
    <subcellularLocation>
        <location evidence="1">Cell projection</location>
        <location evidence="1">Cilium</location>
    </subcellularLocation>
</comment>
<dbReference type="Pfam" id="PF23335">
    <property type="entry name" value="Beta-prop_IFT80_2nd"/>
    <property type="match status" value="1"/>
</dbReference>
<organism evidence="6">
    <name type="scientific">Cyprideis torosa</name>
    <dbReference type="NCBI Taxonomy" id="163714"/>
    <lineage>
        <taxon>Eukaryota</taxon>
        <taxon>Metazoa</taxon>
        <taxon>Ecdysozoa</taxon>
        <taxon>Arthropoda</taxon>
        <taxon>Crustacea</taxon>
        <taxon>Oligostraca</taxon>
        <taxon>Ostracoda</taxon>
        <taxon>Podocopa</taxon>
        <taxon>Podocopida</taxon>
        <taxon>Cytherocopina</taxon>
        <taxon>Cytheroidea</taxon>
        <taxon>Cytherideidae</taxon>
        <taxon>Cyprideis</taxon>
    </lineage>
</organism>
<dbReference type="InterPro" id="IPR056456">
    <property type="entry name" value="Beta-prop_IFT80_2nd"/>
</dbReference>
<dbReference type="GO" id="GO:0060271">
    <property type="term" value="P:cilium assembly"/>
    <property type="evidence" value="ECO:0007669"/>
    <property type="project" value="TreeGrafter"/>
</dbReference>
<dbReference type="EMBL" id="OB662560">
    <property type="protein sequence ID" value="CAD7230244.1"/>
    <property type="molecule type" value="Genomic_DNA"/>
</dbReference>
<name>A0A7R8WEL9_9CRUS</name>
<dbReference type="PROSITE" id="PS50082">
    <property type="entry name" value="WD_REPEATS_2"/>
    <property type="match status" value="2"/>
</dbReference>
<dbReference type="GO" id="GO:0030992">
    <property type="term" value="C:intraciliary transport particle B"/>
    <property type="evidence" value="ECO:0007669"/>
    <property type="project" value="TreeGrafter"/>
</dbReference>
<evidence type="ECO:0000256" key="2">
    <source>
        <dbReference type="ARBA" id="ARBA00023069"/>
    </source>
</evidence>
<dbReference type="SMART" id="SM00320">
    <property type="entry name" value="WD40"/>
    <property type="match status" value="5"/>
</dbReference>
<dbReference type="FunFam" id="1.25.40.470:FF:000007">
    <property type="entry name" value="Intraflagellar transport 80 homolog (Chlamydomonas)"/>
    <property type="match status" value="1"/>
</dbReference>
<feature type="domain" description="IFT80 second beta-propeller" evidence="4">
    <location>
        <begin position="298"/>
        <end position="438"/>
    </location>
</feature>
<sequence length="912" mass="102872">MRFKTSFTRDPKHKDIVTCVAWTSPDDVFSTGDDHQLLRWNLVTNESNKVADLPADLFPTSLKMLPRSQQGKRGSELFLLTGAEGKFYLLTSNGRIEKHVDAHQGAILSGCWSHDGAGILTAGEDGFVKIWSRAGMLRSTLAQSPIPVYSAVWSPDSEAVLYTSGKYLVIKPLQPNSKATQFLAHEGLVLKVDWSPAHGLILTAAEDCRYRLWDPYGRMMFNSSQQGYPITAIAWSPDGGAFAVGSFNTLRLCDRAGWSYSLEKPNVGSLLDLAWSQDGTQVAAACGLGHVLFAHVIEKRLEWKNYEATVTSRKAIALRNVTNDTWEKLEFRDRIIKLSLNYGHLVVITSSQCYIYSTRNWNTPIIVDLREGTISLLLQAHRHFLMASPTGLSIYSYEGKQTASPKWGGMKPELINDHRASLSNDLLAVVDQTDSRGVMVQSIAWNDSFPMLAALQNSRLIVWLYPAAVFSDIELLTRTALERGEGEFGKNPILVSFTGNMITCRRSDGSMLTTSISPHPTILHGYALANKWNDATRLCRLVKDDALWSCLAAMSLAARELNTAEIAYAAVEMADKVEYLQYIKGLPSKDLRSAEMYLLARNTAEAERILLQNGLIFRAIMMHLFSYRWDQALDLAVKHKTHVDTVLAARKRYCEKFDVEERNPKFQKAMQAMAKEGVREQAKEGVREQAKEGLRERAKEGVTERAKEGVRERAKEKVREQAKEGVRERAKEGVRERAKEEVREQAKEEVRERAKEGVREQAKEVVREQAKEEVREQAKEGVRERAKEGVRERAKEGVREQAKEGVRERAKEGEGEQAKEWVREQAKEGLRERAKEGVREQAKEGVRERAKEGVREQAKEGVRERAKEGEGEQAKEGERASEGKDVEEILNLKWEHIQAKIAAEYAKEREPK</sequence>
<evidence type="ECO:0000259" key="4">
    <source>
        <dbReference type="Pfam" id="PF23335"/>
    </source>
</evidence>
<dbReference type="Gene3D" id="2.130.10.10">
    <property type="entry name" value="YVTN repeat-like/Quinoprotein amine dehydrogenase"/>
    <property type="match status" value="2"/>
</dbReference>
<dbReference type="InterPro" id="IPR036322">
    <property type="entry name" value="WD40_repeat_dom_sf"/>
</dbReference>
<dbReference type="AlphaFoldDB" id="A0A7R8WEL9"/>
<dbReference type="Pfam" id="PF23387">
    <property type="entry name" value="TPR_IFT80_172"/>
    <property type="match status" value="1"/>
</dbReference>
<proteinExistence type="predicted"/>
<protein>
    <submittedName>
        <fullName evidence="6">Uncharacterized protein</fullName>
    </submittedName>
</protein>
<dbReference type="InterPro" id="IPR056157">
    <property type="entry name" value="TPR_IFT80_172_dom"/>
</dbReference>
<dbReference type="FunFam" id="2.130.10.10:FF:000463">
    <property type="entry name" value="intraflagellar transport protein 80 homolog"/>
    <property type="match status" value="1"/>
</dbReference>
<evidence type="ECO:0000256" key="1">
    <source>
        <dbReference type="ARBA" id="ARBA00004138"/>
    </source>
</evidence>
<dbReference type="OrthoDB" id="408728at2759"/>
<dbReference type="InterPro" id="IPR001680">
    <property type="entry name" value="WD40_rpt"/>
</dbReference>
<dbReference type="PANTHER" id="PTHR24098:SF0">
    <property type="entry name" value="OUTER SEGMENT 5"/>
    <property type="match status" value="1"/>
</dbReference>
<evidence type="ECO:0000256" key="3">
    <source>
        <dbReference type="ARBA" id="ARBA00023273"/>
    </source>
</evidence>
<keyword evidence="3" id="KW-0966">Cell projection</keyword>
<dbReference type="PANTHER" id="PTHR24098">
    <property type="entry name" value="OUTER SEGMENT 5"/>
    <property type="match status" value="1"/>
</dbReference>
<feature type="domain" description="IFT80/172/WDR35 TPR" evidence="5">
    <location>
        <begin position="547"/>
        <end position="676"/>
    </location>
</feature>
<keyword evidence="2" id="KW-0969">Cilium</keyword>
<dbReference type="GO" id="GO:0005929">
    <property type="term" value="C:cilium"/>
    <property type="evidence" value="ECO:0007669"/>
    <property type="project" value="UniProtKB-SubCell"/>
</dbReference>
<dbReference type="InterPro" id="IPR015943">
    <property type="entry name" value="WD40/YVTN_repeat-like_dom_sf"/>
</dbReference>